<keyword evidence="3 5" id="KW-0547">Nucleotide-binding</keyword>
<dbReference type="GO" id="GO:0005524">
    <property type="term" value="F:ATP binding"/>
    <property type="evidence" value="ECO:0007669"/>
    <property type="project" value="InterPro"/>
</dbReference>
<reference evidence="6 7" key="1">
    <citation type="submission" date="2016-03" db="EMBL/GenBank/DDBJ databases">
        <title>Shallow-sea hydrothermal system.</title>
        <authorList>
            <person name="Tang K."/>
        </authorList>
    </citation>
    <scope>NUCLEOTIDE SEQUENCE [LARGE SCALE GENOMIC DNA]</scope>
    <source>
        <strain evidence="6 7">JLT9</strain>
    </source>
</reference>
<dbReference type="STRING" id="1758689.SGUI_0995"/>
<dbReference type="AlphaFoldDB" id="A0A1B1NAG2"/>
<dbReference type="EC" id="2.7.4.27" evidence="5"/>
<dbReference type="EMBL" id="CP014989">
    <property type="protein sequence ID" value="ANS78391.1"/>
    <property type="molecule type" value="Genomic_DNA"/>
</dbReference>
<protein>
    <recommendedName>
        <fullName evidence="5">Putative pyruvate, phosphate dikinase regulatory protein</fullName>
        <shortName evidence="5">PPDK regulatory protein</shortName>
        <ecNumber evidence="5">2.7.11.32</ecNumber>
        <ecNumber evidence="5">2.7.4.27</ecNumber>
    </recommendedName>
</protein>
<dbReference type="HAMAP" id="MF_00921">
    <property type="entry name" value="PDRP"/>
    <property type="match status" value="1"/>
</dbReference>
<dbReference type="RefSeq" id="WP_066637098.1">
    <property type="nucleotide sequence ID" value="NZ_CP014989.1"/>
</dbReference>
<comment type="function">
    <text evidence="5">Bifunctional serine/threonine kinase and phosphorylase involved in the regulation of the pyruvate, phosphate dikinase (PPDK) by catalyzing its phosphorylation/dephosphorylation.</text>
</comment>
<keyword evidence="2 5" id="KW-0808">Transferase</keyword>
<evidence type="ECO:0000256" key="2">
    <source>
        <dbReference type="ARBA" id="ARBA00022679"/>
    </source>
</evidence>
<keyword evidence="7" id="KW-1185">Reference proteome</keyword>
<comment type="similarity">
    <text evidence="5">Belongs to the pyruvate, phosphate/water dikinase regulatory protein family. PDRP subfamily.</text>
</comment>
<dbReference type="Pfam" id="PF03618">
    <property type="entry name" value="Kinase-PPPase"/>
    <property type="match status" value="1"/>
</dbReference>
<dbReference type="OrthoDB" id="3171473at2"/>
<dbReference type="Proteomes" id="UP000092482">
    <property type="component" value="Chromosome"/>
</dbReference>
<evidence type="ECO:0000256" key="4">
    <source>
        <dbReference type="ARBA" id="ARBA00022777"/>
    </source>
</evidence>
<dbReference type="PANTHER" id="PTHR31756">
    <property type="entry name" value="PYRUVATE, PHOSPHATE DIKINASE REGULATORY PROTEIN 1, CHLOROPLASTIC"/>
    <property type="match status" value="1"/>
</dbReference>
<proteinExistence type="inferred from homology"/>
<evidence type="ECO:0000313" key="7">
    <source>
        <dbReference type="Proteomes" id="UP000092482"/>
    </source>
</evidence>
<dbReference type="InterPro" id="IPR005177">
    <property type="entry name" value="Kinase-pyrophosphorylase"/>
</dbReference>
<dbReference type="GO" id="GO:0004674">
    <property type="term" value="F:protein serine/threonine kinase activity"/>
    <property type="evidence" value="ECO:0007669"/>
    <property type="project" value="UniProtKB-UniRule"/>
</dbReference>
<comment type="catalytic activity">
    <reaction evidence="5">
        <text>N(tele)-phospho-L-histidyl/O-phospho-L-threonyl-[pyruvate, phosphate dikinase] + phosphate + H(+) = N(tele)-phospho-L-histidyl/L-threonyl-[pyruvate, phosphate dikinase] + diphosphate</text>
        <dbReference type="Rhea" id="RHEA:43696"/>
        <dbReference type="Rhea" id="RHEA-COMP:10650"/>
        <dbReference type="Rhea" id="RHEA-COMP:10651"/>
        <dbReference type="ChEBI" id="CHEBI:15378"/>
        <dbReference type="ChEBI" id="CHEBI:30013"/>
        <dbReference type="ChEBI" id="CHEBI:33019"/>
        <dbReference type="ChEBI" id="CHEBI:43474"/>
        <dbReference type="ChEBI" id="CHEBI:61977"/>
        <dbReference type="ChEBI" id="CHEBI:83586"/>
        <dbReference type="EC" id="2.7.4.27"/>
    </reaction>
</comment>
<evidence type="ECO:0000256" key="3">
    <source>
        <dbReference type="ARBA" id="ARBA00022741"/>
    </source>
</evidence>
<dbReference type="KEGG" id="serj:SGUI_0995"/>
<organism evidence="6 7">
    <name type="scientific">Serinicoccus hydrothermalis</name>
    <dbReference type="NCBI Taxonomy" id="1758689"/>
    <lineage>
        <taxon>Bacteria</taxon>
        <taxon>Bacillati</taxon>
        <taxon>Actinomycetota</taxon>
        <taxon>Actinomycetes</taxon>
        <taxon>Micrococcales</taxon>
        <taxon>Ornithinimicrobiaceae</taxon>
        <taxon>Serinicoccus</taxon>
    </lineage>
</organism>
<dbReference type="EC" id="2.7.11.32" evidence="5"/>
<comment type="catalytic activity">
    <reaction evidence="5">
        <text>N(tele)-phospho-L-histidyl/L-threonyl-[pyruvate, phosphate dikinase] + ADP = N(tele)-phospho-L-histidyl/O-phospho-L-threonyl-[pyruvate, phosphate dikinase] + AMP + H(+)</text>
        <dbReference type="Rhea" id="RHEA:43692"/>
        <dbReference type="Rhea" id="RHEA-COMP:10650"/>
        <dbReference type="Rhea" id="RHEA-COMP:10651"/>
        <dbReference type="ChEBI" id="CHEBI:15378"/>
        <dbReference type="ChEBI" id="CHEBI:30013"/>
        <dbReference type="ChEBI" id="CHEBI:61977"/>
        <dbReference type="ChEBI" id="CHEBI:83586"/>
        <dbReference type="ChEBI" id="CHEBI:456215"/>
        <dbReference type="ChEBI" id="CHEBI:456216"/>
        <dbReference type="EC" id="2.7.11.32"/>
    </reaction>
</comment>
<gene>
    <name evidence="6" type="ORF">SGUI_0995</name>
</gene>
<keyword evidence="1 5" id="KW-0723">Serine/threonine-protein kinase</keyword>
<keyword evidence="4 5" id="KW-0418">Kinase</keyword>
<accession>A0A1B1NAG2</accession>
<name>A0A1B1NAG2_9MICO</name>
<dbReference type="PATRIC" id="fig|1758689.4.peg.1033"/>
<feature type="binding site" evidence="5">
    <location>
        <begin position="152"/>
        <end position="159"/>
    </location>
    <ligand>
        <name>ADP</name>
        <dbReference type="ChEBI" id="CHEBI:456216"/>
    </ligand>
</feature>
<evidence type="ECO:0000256" key="1">
    <source>
        <dbReference type="ARBA" id="ARBA00022527"/>
    </source>
</evidence>
<dbReference type="NCBIfam" id="NF003742">
    <property type="entry name" value="PRK05339.1"/>
    <property type="match status" value="1"/>
</dbReference>
<evidence type="ECO:0000313" key="6">
    <source>
        <dbReference type="EMBL" id="ANS78391.1"/>
    </source>
</evidence>
<sequence length="285" mass="31451">MARPPIELHIIADSTGDTAARVARAASAQFHEHDIRIVRHPRQTSLDGLHDSFARMRPDQVRTVVFSTVVDESLRQRVTQLCEEQGVPHADLLETAVSALTSVTGQDPERVVRPVGVGEDYFKRVAAMEFAIANDDGNLSNHLREADIVLIGVSRTGKTPLSMYLGYLGYRTANIPLVPGIAPPEQLFDVQRWKIVGLTIDPERLQQIRGRRVRAMGSSTQGQRDGYTDLVKIFDELDEVAQLQRSLGCPVIETTDLALEEAAGRVIEVVQRRREAASGGGRDGR</sequence>
<evidence type="ECO:0000256" key="5">
    <source>
        <dbReference type="HAMAP-Rule" id="MF_00921"/>
    </source>
</evidence>
<dbReference type="GO" id="GO:0016776">
    <property type="term" value="F:phosphotransferase activity, phosphate group as acceptor"/>
    <property type="evidence" value="ECO:0007669"/>
    <property type="project" value="UniProtKB-UniRule"/>
</dbReference>
<dbReference type="InterPro" id="IPR026565">
    <property type="entry name" value="PPDK_reg"/>
</dbReference>
<dbReference type="GO" id="GO:0043531">
    <property type="term" value="F:ADP binding"/>
    <property type="evidence" value="ECO:0007669"/>
    <property type="project" value="UniProtKB-UniRule"/>
</dbReference>
<dbReference type="PANTHER" id="PTHR31756:SF3">
    <property type="entry name" value="PYRUVATE, PHOSPHATE DIKINASE REGULATORY PROTEIN 1, CHLOROPLASTIC"/>
    <property type="match status" value="1"/>
</dbReference>